<evidence type="ECO:0000256" key="3">
    <source>
        <dbReference type="ARBA" id="ARBA00022833"/>
    </source>
</evidence>
<proteinExistence type="predicted"/>
<gene>
    <name evidence="7" type="ORF">PV04_04087</name>
</gene>
<evidence type="ECO:0000259" key="6">
    <source>
        <dbReference type="PROSITE" id="PS50865"/>
    </source>
</evidence>
<dbReference type="PROSITE" id="PS01360">
    <property type="entry name" value="ZF_MYND_1"/>
    <property type="match status" value="1"/>
</dbReference>
<evidence type="ECO:0000256" key="4">
    <source>
        <dbReference type="PROSITE-ProRule" id="PRU00134"/>
    </source>
</evidence>
<evidence type="ECO:0000256" key="2">
    <source>
        <dbReference type="ARBA" id="ARBA00022771"/>
    </source>
</evidence>
<dbReference type="AlphaFoldDB" id="A0A0D2FNE7"/>
<dbReference type="Pfam" id="PF01753">
    <property type="entry name" value="zf-MYND"/>
    <property type="match status" value="1"/>
</dbReference>
<protein>
    <recommendedName>
        <fullName evidence="6">MYND-type domain-containing protein</fullName>
    </recommendedName>
</protein>
<keyword evidence="8" id="KW-1185">Reference proteome</keyword>
<dbReference type="SUPFAM" id="SSF144232">
    <property type="entry name" value="HIT/MYND zinc finger-like"/>
    <property type="match status" value="1"/>
</dbReference>
<keyword evidence="3" id="KW-0862">Zinc</keyword>
<sequence>MECASCKKPASESTPLKRCAKCHSIHYCSRDCQKNDWKLHKIICSSLASAMSGATPGPSTNTASANTSTSARSNTSFPGLSAPGAVPRPFHALHERKFLHNRPEDDVYKLLIDCYRFRVEDDYKYAGDVEEDCVYGGAPNSYEPFKRFLRKAEGRDGLLPSWWSSEKGKACLKYGKKADNWSDLCCAIEKHDVTEHYGDSLMPMKLRMLGEQILGSGPAGQSGAAMMQLQMRVESGSMTSSNLDISQSFG</sequence>
<feature type="region of interest" description="Disordered" evidence="5">
    <location>
        <begin position="51"/>
        <end position="78"/>
    </location>
</feature>
<dbReference type="EMBL" id="KN846958">
    <property type="protein sequence ID" value="KIW68120.1"/>
    <property type="molecule type" value="Genomic_DNA"/>
</dbReference>
<accession>A0A0D2FNE7</accession>
<feature type="domain" description="MYND-type" evidence="6">
    <location>
        <begin position="3"/>
        <end position="44"/>
    </location>
</feature>
<organism evidence="7 8">
    <name type="scientific">Phialophora macrospora</name>
    <dbReference type="NCBI Taxonomy" id="1851006"/>
    <lineage>
        <taxon>Eukaryota</taxon>
        <taxon>Fungi</taxon>
        <taxon>Dikarya</taxon>
        <taxon>Ascomycota</taxon>
        <taxon>Pezizomycotina</taxon>
        <taxon>Eurotiomycetes</taxon>
        <taxon>Chaetothyriomycetidae</taxon>
        <taxon>Chaetothyriales</taxon>
        <taxon>Herpotrichiellaceae</taxon>
        <taxon>Phialophora</taxon>
    </lineage>
</organism>
<reference evidence="7 8" key="1">
    <citation type="submission" date="2015-01" db="EMBL/GenBank/DDBJ databases">
        <title>The Genome Sequence of Capronia semiimmersa CBS27337.</title>
        <authorList>
            <consortium name="The Broad Institute Genomics Platform"/>
            <person name="Cuomo C."/>
            <person name="de Hoog S."/>
            <person name="Gorbushina A."/>
            <person name="Stielow B."/>
            <person name="Teixiera M."/>
            <person name="Abouelleil A."/>
            <person name="Chapman S.B."/>
            <person name="Priest M."/>
            <person name="Young S.K."/>
            <person name="Wortman J."/>
            <person name="Nusbaum C."/>
            <person name="Birren B."/>
        </authorList>
    </citation>
    <scope>NUCLEOTIDE SEQUENCE [LARGE SCALE GENOMIC DNA]</scope>
    <source>
        <strain evidence="7 8">CBS 27337</strain>
    </source>
</reference>
<feature type="compositionally biased region" description="Low complexity" evidence="5">
    <location>
        <begin position="59"/>
        <end position="76"/>
    </location>
</feature>
<evidence type="ECO:0000256" key="5">
    <source>
        <dbReference type="SAM" id="MobiDB-lite"/>
    </source>
</evidence>
<dbReference type="GO" id="GO:0008270">
    <property type="term" value="F:zinc ion binding"/>
    <property type="evidence" value="ECO:0007669"/>
    <property type="project" value="UniProtKB-KW"/>
</dbReference>
<evidence type="ECO:0000256" key="1">
    <source>
        <dbReference type="ARBA" id="ARBA00022723"/>
    </source>
</evidence>
<evidence type="ECO:0000313" key="7">
    <source>
        <dbReference type="EMBL" id="KIW68120.1"/>
    </source>
</evidence>
<dbReference type="HOGENOM" id="CLU_069858_3_0_1"/>
<dbReference type="InterPro" id="IPR002893">
    <property type="entry name" value="Znf_MYND"/>
</dbReference>
<dbReference type="Proteomes" id="UP000054266">
    <property type="component" value="Unassembled WGS sequence"/>
</dbReference>
<dbReference type="PROSITE" id="PS50865">
    <property type="entry name" value="ZF_MYND_2"/>
    <property type="match status" value="1"/>
</dbReference>
<keyword evidence="1" id="KW-0479">Metal-binding</keyword>
<keyword evidence="2 4" id="KW-0863">Zinc-finger</keyword>
<dbReference type="STRING" id="5601.A0A0D2FNE7"/>
<dbReference type="Gene3D" id="6.10.140.2220">
    <property type="match status" value="1"/>
</dbReference>
<name>A0A0D2FNE7_9EURO</name>
<evidence type="ECO:0000313" key="8">
    <source>
        <dbReference type="Proteomes" id="UP000054266"/>
    </source>
</evidence>